<reference evidence="3" key="1">
    <citation type="submission" date="2016-06" db="UniProtKB">
        <authorList>
            <consortium name="WormBaseParasite"/>
        </authorList>
    </citation>
    <scope>IDENTIFICATION</scope>
</reference>
<dbReference type="Proteomes" id="UP000275846">
    <property type="component" value="Unassembled WGS sequence"/>
</dbReference>
<keyword evidence="2" id="KW-1185">Reference proteome</keyword>
<gene>
    <name evidence="1" type="ORF">SSLN_LOCUS8614</name>
</gene>
<dbReference type="EMBL" id="UYSU01034750">
    <property type="protein sequence ID" value="VDL94999.1"/>
    <property type="molecule type" value="Genomic_DNA"/>
</dbReference>
<sequence length="129" mass="15149">MIRPCQHARAVSASSAGELAWLDIFGRNAPTIKQFQFPRQILPTLLLTPPPSLLASIPLLHHHREHIPILIAGDPYHRNHPRFRLHYHHHHHHHQQQWGLSPKLYLMRPHIHLTHRPGRSLANPSYRDW</sequence>
<organism evidence="3">
    <name type="scientific">Schistocephalus solidus</name>
    <name type="common">Tapeworm</name>
    <dbReference type="NCBI Taxonomy" id="70667"/>
    <lineage>
        <taxon>Eukaryota</taxon>
        <taxon>Metazoa</taxon>
        <taxon>Spiralia</taxon>
        <taxon>Lophotrochozoa</taxon>
        <taxon>Platyhelminthes</taxon>
        <taxon>Cestoda</taxon>
        <taxon>Eucestoda</taxon>
        <taxon>Diphyllobothriidea</taxon>
        <taxon>Diphyllobothriidae</taxon>
        <taxon>Schistocephalus</taxon>
    </lineage>
</organism>
<evidence type="ECO:0000313" key="1">
    <source>
        <dbReference type="EMBL" id="VDL94999.1"/>
    </source>
</evidence>
<protein>
    <submittedName>
        <fullName evidence="1 3">Uncharacterized protein</fullName>
    </submittedName>
</protein>
<reference evidence="1 2" key="2">
    <citation type="submission" date="2018-11" db="EMBL/GenBank/DDBJ databases">
        <authorList>
            <consortium name="Pathogen Informatics"/>
        </authorList>
    </citation>
    <scope>NUCLEOTIDE SEQUENCE [LARGE SCALE GENOMIC DNA]</scope>
    <source>
        <strain evidence="1 2">NST_G2</strain>
    </source>
</reference>
<dbReference type="WBParaSite" id="SSLN_0000894901-mRNA-1">
    <property type="protein sequence ID" value="SSLN_0000894901-mRNA-1"/>
    <property type="gene ID" value="SSLN_0000894901"/>
</dbReference>
<dbReference type="AlphaFoldDB" id="A0A183SWL6"/>
<proteinExistence type="predicted"/>
<accession>A0A183SWL6</accession>
<evidence type="ECO:0000313" key="2">
    <source>
        <dbReference type="Proteomes" id="UP000275846"/>
    </source>
</evidence>
<name>A0A183SWL6_SCHSO</name>
<evidence type="ECO:0000313" key="3">
    <source>
        <dbReference type="WBParaSite" id="SSLN_0000894901-mRNA-1"/>
    </source>
</evidence>